<evidence type="ECO:0000313" key="5">
    <source>
        <dbReference type="EMBL" id="TDF94501.1"/>
    </source>
</evidence>
<dbReference type="EMBL" id="SMRT01000013">
    <property type="protein sequence ID" value="TDF94501.1"/>
    <property type="molecule type" value="Genomic_DNA"/>
</dbReference>
<keyword evidence="6" id="KW-1185">Reference proteome</keyword>
<dbReference type="Proteomes" id="UP000295636">
    <property type="component" value="Unassembled WGS sequence"/>
</dbReference>
<dbReference type="Gene3D" id="3.40.50.10350">
    <property type="entry name" value="Glycerate kinase, domain 1"/>
    <property type="match status" value="1"/>
</dbReference>
<proteinExistence type="inferred from homology"/>
<organism evidence="5 6">
    <name type="scientific">Paenibacillus piri</name>
    <dbReference type="NCBI Taxonomy" id="2547395"/>
    <lineage>
        <taxon>Bacteria</taxon>
        <taxon>Bacillati</taxon>
        <taxon>Bacillota</taxon>
        <taxon>Bacilli</taxon>
        <taxon>Bacillales</taxon>
        <taxon>Paenibacillaceae</taxon>
        <taxon>Paenibacillus</taxon>
    </lineage>
</organism>
<dbReference type="Pfam" id="PF02595">
    <property type="entry name" value="Gly_kinase"/>
    <property type="match status" value="1"/>
</dbReference>
<evidence type="ECO:0000256" key="2">
    <source>
        <dbReference type="ARBA" id="ARBA00022679"/>
    </source>
</evidence>
<dbReference type="AlphaFoldDB" id="A0A4R5KGI3"/>
<dbReference type="Gene3D" id="3.90.1510.10">
    <property type="entry name" value="Glycerate kinase, domain 2"/>
    <property type="match status" value="1"/>
</dbReference>
<dbReference type="OrthoDB" id="9774290at2"/>
<comment type="similarity">
    <text evidence="1 4">Belongs to the glycerate kinase type-1 family.</text>
</comment>
<dbReference type="RefSeq" id="WP_133232946.1">
    <property type="nucleotide sequence ID" value="NZ_SMRT01000013.1"/>
</dbReference>
<dbReference type="PIRSF" id="PIRSF006078">
    <property type="entry name" value="GlxK"/>
    <property type="match status" value="1"/>
</dbReference>
<dbReference type="PANTHER" id="PTHR21599">
    <property type="entry name" value="GLYCERATE KINASE"/>
    <property type="match status" value="1"/>
</dbReference>
<dbReference type="InterPro" id="IPR004381">
    <property type="entry name" value="Glycerate_kinase"/>
</dbReference>
<evidence type="ECO:0000256" key="1">
    <source>
        <dbReference type="ARBA" id="ARBA00006284"/>
    </source>
</evidence>
<keyword evidence="3 4" id="KW-0418">Kinase</keyword>
<keyword evidence="2 4" id="KW-0808">Transferase</keyword>
<dbReference type="NCBIfam" id="TIGR00045">
    <property type="entry name" value="glycerate kinase"/>
    <property type="match status" value="1"/>
</dbReference>
<evidence type="ECO:0000313" key="6">
    <source>
        <dbReference type="Proteomes" id="UP000295636"/>
    </source>
</evidence>
<dbReference type="InterPro" id="IPR018193">
    <property type="entry name" value="Glyc_kinase_flavodox-like_fold"/>
</dbReference>
<protein>
    <submittedName>
        <fullName evidence="5">Glycerate kinase</fullName>
    </submittedName>
</protein>
<dbReference type="InterPro" id="IPR036129">
    <property type="entry name" value="Glycerate_kinase_sf"/>
</dbReference>
<reference evidence="5 6" key="1">
    <citation type="submission" date="2019-03" db="EMBL/GenBank/DDBJ databases">
        <title>This is whole genome sequence of Paenibacillus sp MS74 strain.</title>
        <authorList>
            <person name="Trinh H.N."/>
        </authorList>
    </citation>
    <scope>NUCLEOTIDE SEQUENCE [LARGE SCALE GENOMIC DNA]</scope>
    <source>
        <strain evidence="5 6">MS74</strain>
    </source>
</reference>
<dbReference type="GO" id="GO:0031388">
    <property type="term" value="P:organic acid phosphorylation"/>
    <property type="evidence" value="ECO:0007669"/>
    <property type="project" value="UniProtKB-UniRule"/>
</dbReference>
<dbReference type="InterPro" id="IPR018197">
    <property type="entry name" value="Glycerate_kinase_RE-like"/>
</dbReference>
<dbReference type="PANTHER" id="PTHR21599:SF0">
    <property type="entry name" value="GLYCERATE KINASE"/>
    <property type="match status" value="1"/>
</dbReference>
<comment type="caution">
    <text evidence="5">The sequence shown here is derived from an EMBL/GenBank/DDBJ whole genome shotgun (WGS) entry which is preliminary data.</text>
</comment>
<accession>A0A4R5KGI3</accession>
<evidence type="ECO:0000256" key="4">
    <source>
        <dbReference type="PIRNR" id="PIRNR006078"/>
    </source>
</evidence>
<name>A0A4R5KGI3_9BACL</name>
<evidence type="ECO:0000256" key="3">
    <source>
        <dbReference type="ARBA" id="ARBA00022777"/>
    </source>
</evidence>
<gene>
    <name evidence="5" type="ORF">E1757_24160</name>
</gene>
<dbReference type="GO" id="GO:0008887">
    <property type="term" value="F:glycerate kinase activity"/>
    <property type="evidence" value="ECO:0007669"/>
    <property type="project" value="UniProtKB-UniRule"/>
</dbReference>
<dbReference type="SUPFAM" id="SSF110738">
    <property type="entry name" value="Glycerate kinase I"/>
    <property type="match status" value="1"/>
</dbReference>
<sequence>MKIVIAPDSFKGSISAADAAAAIEQGIKRYWPQAETVKVPVADGGEGTLDSLIHAAGGQKVAAIVTGPLGQPVEAAYGLIGQDRLAAVIEMASASGLYLIAPEQRDPLAATTYGTGELIKQALDAGCREFILALGGSATNDGGAGMLQALGMKLLDASGGQVGWGGGALGGIAAIDDSAWDRRIAESRFLIASDVQNPFIGPKGASHVYGPQKGATPDIVQELERNMTVWADVIEAKTGTRVHELPGAGAAGGIGGAFLAFFPTTIKPGIEVVIHYSGLREHLQGADLVITGEGQIDFQTAFGKTPMGIALEAKKHNIPTVALAGSVGKGIESLHSLGITSVHSIVNGPMALQEAMDRAAELLELAAEQVVRTFMAANPQPRAKG</sequence>